<name>A0AAN7N224_MYCAM</name>
<proteinExistence type="predicted"/>
<evidence type="ECO:0000256" key="1">
    <source>
        <dbReference type="SAM" id="MobiDB-lite"/>
    </source>
</evidence>
<evidence type="ECO:0000313" key="2">
    <source>
        <dbReference type="EMBL" id="KAK4816236.1"/>
    </source>
</evidence>
<comment type="caution">
    <text evidence="2">The sequence shown here is derived from an EMBL/GenBank/DDBJ whole genome shotgun (WGS) entry which is preliminary data.</text>
</comment>
<feature type="region of interest" description="Disordered" evidence="1">
    <location>
        <begin position="166"/>
        <end position="252"/>
    </location>
</feature>
<evidence type="ECO:0000313" key="3">
    <source>
        <dbReference type="Proteomes" id="UP001333110"/>
    </source>
</evidence>
<dbReference type="AlphaFoldDB" id="A0AAN7N224"/>
<protein>
    <submittedName>
        <fullName evidence="2">Uncharacterized protein</fullName>
    </submittedName>
</protein>
<dbReference type="Proteomes" id="UP001333110">
    <property type="component" value="Unassembled WGS sequence"/>
</dbReference>
<dbReference type="EMBL" id="JAUNZN010000009">
    <property type="protein sequence ID" value="KAK4816236.1"/>
    <property type="molecule type" value="Genomic_DNA"/>
</dbReference>
<organism evidence="2 3">
    <name type="scientific">Mycteria americana</name>
    <name type="common">Wood stork</name>
    <dbReference type="NCBI Taxonomy" id="33587"/>
    <lineage>
        <taxon>Eukaryota</taxon>
        <taxon>Metazoa</taxon>
        <taxon>Chordata</taxon>
        <taxon>Craniata</taxon>
        <taxon>Vertebrata</taxon>
        <taxon>Euteleostomi</taxon>
        <taxon>Archelosauria</taxon>
        <taxon>Archosauria</taxon>
        <taxon>Dinosauria</taxon>
        <taxon>Saurischia</taxon>
        <taxon>Theropoda</taxon>
        <taxon>Coelurosauria</taxon>
        <taxon>Aves</taxon>
        <taxon>Neognathae</taxon>
        <taxon>Neoaves</taxon>
        <taxon>Aequornithes</taxon>
        <taxon>Ciconiiformes</taxon>
        <taxon>Ciconiidae</taxon>
        <taxon>Mycteria</taxon>
    </lineage>
</organism>
<keyword evidence="3" id="KW-1185">Reference proteome</keyword>
<reference evidence="2 3" key="1">
    <citation type="journal article" date="2023" name="J. Hered.">
        <title>Chromosome-level genome of the wood stork (Mycteria americana) provides insight into avian chromosome evolution.</title>
        <authorList>
            <person name="Flamio R. Jr."/>
            <person name="Ramstad K.M."/>
        </authorList>
    </citation>
    <scope>NUCLEOTIDE SEQUENCE [LARGE SCALE GENOMIC DNA]</scope>
    <source>
        <strain evidence="2">JAX WOST 10</strain>
    </source>
</reference>
<gene>
    <name evidence="2" type="ORF">QYF61_013644</name>
</gene>
<sequence>MPDGNSATKRDLDRLAKWADRNLVKFNKEQCEVPYLGKNSPMHQRILGATQMESSLAEKVLGLLVDLNNVYKYLKGGCKEDGARLSSVVPSDRTRGNGHKLNCRRFPLNIRRHFCTVRVTKRGHRVLDLYILHFVKLKASISSLNAKNKNPSWVLQKGDAKFYLQRKKEEEGRRGKKREEEGRRGKKREEEGRRGKKREEEGRRGKKREEEGRRGKKREEEGRRGKKREEEGRRGKKREEEGRRGKKREENP</sequence>
<accession>A0AAN7N224</accession>